<evidence type="ECO:0000313" key="3">
    <source>
        <dbReference type="Proteomes" id="UP000288805"/>
    </source>
</evidence>
<evidence type="ECO:0000259" key="1">
    <source>
        <dbReference type="Pfam" id="PF22314"/>
    </source>
</evidence>
<dbReference type="PANTHER" id="PTHR45727">
    <property type="entry name" value="NPC INTRACELLULAR CHOLESTEROL TRANSPORTER 1"/>
    <property type="match status" value="1"/>
</dbReference>
<dbReference type="AlphaFoldDB" id="A0A438EKX5"/>
<comment type="caution">
    <text evidence="2">The sequence shown here is derived from an EMBL/GenBank/DDBJ whole genome shotgun (WGS) entry which is preliminary data.</text>
</comment>
<dbReference type="InterPro" id="IPR053956">
    <property type="entry name" value="NPC1_MLD"/>
</dbReference>
<proteinExistence type="predicted"/>
<dbReference type="Proteomes" id="UP000288805">
    <property type="component" value="Unassembled WGS sequence"/>
</dbReference>
<organism evidence="2 3">
    <name type="scientific">Vitis vinifera</name>
    <name type="common">Grape</name>
    <dbReference type="NCBI Taxonomy" id="29760"/>
    <lineage>
        <taxon>Eukaryota</taxon>
        <taxon>Viridiplantae</taxon>
        <taxon>Streptophyta</taxon>
        <taxon>Embryophyta</taxon>
        <taxon>Tracheophyta</taxon>
        <taxon>Spermatophyta</taxon>
        <taxon>Magnoliopsida</taxon>
        <taxon>eudicotyledons</taxon>
        <taxon>Gunneridae</taxon>
        <taxon>Pentapetalae</taxon>
        <taxon>rosids</taxon>
        <taxon>Vitales</taxon>
        <taxon>Vitaceae</taxon>
        <taxon>Viteae</taxon>
        <taxon>Vitis</taxon>
    </lineage>
</organism>
<name>A0A438EKX5_VITVI</name>
<evidence type="ECO:0000313" key="2">
    <source>
        <dbReference type="EMBL" id="RVW48389.1"/>
    </source>
</evidence>
<dbReference type="PANTHER" id="PTHR45727:SF8">
    <property type="entry name" value="PATCHED FAMILY PROTEIN"/>
    <property type="match status" value="1"/>
</dbReference>
<sequence>MFLMDFHHQMRCNCELLCKPICLGCWNWQKFGSSLLIDLILATMPDIKSGKSSSIVSDDNIQLLFEIQKKPLCSLLIFDRVDGLRANYSGSVVSLTDICLKPMGQDCATQSVLQYFKMDPENYYGYGGVQHVEYCFQHYTTADTCMSAFKAPLDPSTALGGFSGNNYTEASAFIVTYPVNNAIGGAGNENGKAVAWEKAFVQLVKNLNLLYFKDELLSMVQSRNLTLSFSSESSIEEELKRESTADVITISISYLVMFAYISITLGDVSRLSSFYVSSKVWFRLRFKFII</sequence>
<gene>
    <name evidence="2" type="primary">Npc1_1</name>
    <name evidence="2" type="ORF">CK203_069517</name>
</gene>
<protein>
    <submittedName>
        <fullName evidence="2">Niemann-Pick C1 protein</fullName>
    </submittedName>
</protein>
<feature type="domain" description="NPC1 middle luminal" evidence="1">
    <location>
        <begin position="57"/>
        <end position="232"/>
    </location>
</feature>
<accession>A0A438EKX5</accession>
<dbReference type="Pfam" id="PF22314">
    <property type="entry name" value="NPC1_MLD"/>
    <property type="match status" value="1"/>
</dbReference>
<reference evidence="2 3" key="1">
    <citation type="journal article" date="2018" name="PLoS Genet.">
        <title>Population sequencing reveals clonal diversity and ancestral inbreeding in the grapevine cultivar Chardonnay.</title>
        <authorList>
            <person name="Roach M.J."/>
            <person name="Johnson D.L."/>
            <person name="Bohlmann J."/>
            <person name="van Vuuren H.J."/>
            <person name="Jones S.J."/>
            <person name="Pretorius I.S."/>
            <person name="Schmidt S.A."/>
            <person name="Borneman A.R."/>
        </authorList>
    </citation>
    <scope>NUCLEOTIDE SEQUENCE [LARGE SCALE GENOMIC DNA]</scope>
    <source>
        <strain evidence="3">cv. Chardonnay</strain>
        <tissue evidence="2">Leaf</tissue>
    </source>
</reference>
<dbReference type="EMBL" id="QGNW01001255">
    <property type="protein sequence ID" value="RVW48389.1"/>
    <property type="molecule type" value="Genomic_DNA"/>
</dbReference>